<feature type="chain" id="PRO_5037321725" evidence="1">
    <location>
        <begin position="26"/>
        <end position="227"/>
    </location>
</feature>
<dbReference type="SUPFAM" id="SSF53850">
    <property type="entry name" value="Periplasmic binding protein-like II"/>
    <property type="match status" value="1"/>
</dbReference>
<dbReference type="EMBL" id="JAEKJZ010000002">
    <property type="protein sequence ID" value="MBN9671664.1"/>
    <property type="molecule type" value="Genomic_DNA"/>
</dbReference>
<comment type="caution">
    <text evidence="2">The sequence shown here is derived from an EMBL/GenBank/DDBJ whole genome shotgun (WGS) entry which is preliminary data.</text>
</comment>
<dbReference type="Gene3D" id="3.40.190.10">
    <property type="entry name" value="Periplasmic binding protein-like II"/>
    <property type="match status" value="2"/>
</dbReference>
<protein>
    <submittedName>
        <fullName evidence="2">Transporter substrate-binding domain-containing protein</fullName>
    </submittedName>
</protein>
<sequence length="227" mass="25519">MTPRALFLFLSLTAKWLLPASTVQAAETCLQFSLSMQNLDPRIAESLQSKLENVGHCIEISKIPPSRATIMMKNAQLDGDLGRVLVYAQTIGDAGVRVPVPIVEGYGLIVSTSADMLSFDRLHGRQIGVLRGYQWHKDLFPPHAFPLVVDDYSAGMKMLETGRIPALLIDSISFSHIEEKPDILYRRSLTPKMSAYLYLHKRHRSLVPRFEAAMREWRADYYAKTGG</sequence>
<organism evidence="2 3">
    <name type="scientific">Roseibium aggregatum</name>
    <dbReference type="NCBI Taxonomy" id="187304"/>
    <lineage>
        <taxon>Bacteria</taxon>
        <taxon>Pseudomonadati</taxon>
        <taxon>Pseudomonadota</taxon>
        <taxon>Alphaproteobacteria</taxon>
        <taxon>Hyphomicrobiales</taxon>
        <taxon>Stappiaceae</taxon>
        <taxon>Roseibium</taxon>
    </lineage>
</organism>
<reference evidence="2" key="1">
    <citation type="submission" date="2020-12" db="EMBL/GenBank/DDBJ databases">
        <title>Oil enriched cultivation method for isolating marine PHA-producing bacteria.</title>
        <authorList>
            <person name="Zheng W."/>
            <person name="Yu S."/>
            <person name="Huang Y."/>
        </authorList>
    </citation>
    <scope>NUCLEOTIDE SEQUENCE</scope>
    <source>
        <strain evidence="2">SY-2-12</strain>
    </source>
</reference>
<feature type="signal peptide" evidence="1">
    <location>
        <begin position="1"/>
        <end position="25"/>
    </location>
</feature>
<accession>A0A939EHJ9</accession>
<dbReference type="Proteomes" id="UP000664096">
    <property type="component" value="Unassembled WGS sequence"/>
</dbReference>
<evidence type="ECO:0000256" key="1">
    <source>
        <dbReference type="SAM" id="SignalP"/>
    </source>
</evidence>
<name>A0A939EHJ9_9HYPH</name>
<proteinExistence type="predicted"/>
<keyword evidence="1" id="KW-0732">Signal</keyword>
<evidence type="ECO:0000313" key="2">
    <source>
        <dbReference type="EMBL" id="MBN9671664.1"/>
    </source>
</evidence>
<dbReference type="RefSeq" id="WP_207141479.1">
    <property type="nucleotide sequence ID" value="NZ_JAEKJZ010000002.1"/>
</dbReference>
<gene>
    <name evidence="2" type="ORF">JF539_15055</name>
</gene>
<dbReference type="AlphaFoldDB" id="A0A939EHJ9"/>
<evidence type="ECO:0000313" key="3">
    <source>
        <dbReference type="Proteomes" id="UP000664096"/>
    </source>
</evidence>